<protein>
    <submittedName>
        <fullName evidence="2">Putative membrane protein</fullName>
    </submittedName>
</protein>
<dbReference type="PATRIC" id="fig|294.162.peg.1588"/>
<accession>A0A0P8ZTR3</accession>
<proteinExistence type="predicted"/>
<name>A0A0P8ZTR3_PSEFL</name>
<comment type="caution">
    <text evidence="2">The sequence shown here is derived from an EMBL/GenBank/DDBJ whole genome shotgun (WGS) entry which is preliminary data.</text>
</comment>
<reference evidence="2 3" key="1">
    <citation type="submission" date="2015-09" db="EMBL/GenBank/DDBJ databases">
        <authorList>
            <person name="Jackson K.R."/>
            <person name="Lunt B.L."/>
            <person name="Fisher J.N.B."/>
            <person name="Gardner A.V."/>
            <person name="Bailey M.E."/>
            <person name="Deus L.M."/>
            <person name="Earl A.S."/>
            <person name="Gibby P.D."/>
            <person name="Hartmann K.A."/>
            <person name="Liu J.E."/>
            <person name="Manci A.M."/>
            <person name="Nielsen D.A."/>
            <person name="Solomon M.B."/>
            <person name="Breakwell D.P."/>
            <person name="Burnett S.H."/>
            <person name="Grose J.H."/>
        </authorList>
    </citation>
    <scope>NUCLEOTIDE SEQUENCE [LARGE SCALE GENOMIC DNA]</scope>
    <source>
        <strain evidence="2 3">S613</strain>
    </source>
</reference>
<dbReference type="AlphaFoldDB" id="A0A0P8ZTR3"/>
<evidence type="ECO:0000313" key="3">
    <source>
        <dbReference type="Proteomes" id="UP000050349"/>
    </source>
</evidence>
<feature type="transmembrane region" description="Helical" evidence="1">
    <location>
        <begin position="12"/>
        <end position="31"/>
    </location>
</feature>
<dbReference type="Proteomes" id="UP000050349">
    <property type="component" value="Unassembled WGS sequence"/>
</dbReference>
<evidence type="ECO:0000313" key="2">
    <source>
        <dbReference type="EMBL" id="KPU60718.1"/>
    </source>
</evidence>
<keyword evidence="1" id="KW-0812">Transmembrane</keyword>
<dbReference type="EMBL" id="LJXB01000065">
    <property type="protein sequence ID" value="KPU60718.1"/>
    <property type="molecule type" value="Genomic_DNA"/>
</dbReference>
<sequence length="34" mass="4002">MHHRINTLPLKQKIILCMTAYACGILLAWAIDWY</sequence>
<keyword evidence="1" id="KW-0472">Membrane</keyword>
<gene>
    <name evidence="2" type="ORF">AN403_4744</name>
</gene>
<organism evidence="2 3">
    <name type="scientific">Pseudomonas fluorescens</name>
    <dbReference type="NCBI Taxonomy" id="294"/>
    <lineage>
        <taxon>Bacteria</taxon>
        <taxon>Pseudomonadati</taxon>
        <taxon>Pseudomonadota</taxon>
        <taxon>Gammaproteobacteria</taxon>
        <taxon>Pseudomonadales</taxon>
        <taxon>Pseudomonadaceae</taxon>
        <taxon>Pseudomonas</taxon>
    </lineage>
</organism>
<keyword evidence="1" id="KW-1133">Transmembrane helix</keyword>
<evidence type="ECO:0000256" key="1">
    <source>
        <dbReference type="SAM" id="Phobius"/>
    </source>
</evidence>